<feature type="compositionally biased region" description="Acidic residues" evidence="4">
    <location>
        <begin position="267"/>
        <end position="292"/>
    </location>
</feature>
<gene>
    <name evidence="6" type="ORF">SAMEA4029009_CIC11G00000003728</name>
</gene>
<dbReference type="PANTHER" id="PTHR13237">
    <property type="entry name" value="SOMETHING ABOUT SILENCING PROTEIN 10-RELATED"/>
    <property type="match status" value="1"/>
</dbReference>
<name>A0A1L0BMR3_9ASCO</name>
<keyword evidence="3" id="KW-0539">Nucleus</keyword>
<feature type="compositionally biased region" description="Basic residues" evidence="4">
    <location>
        <begin position="512"/>
        <end position="529"/>
    </location>
</feature>
<dbReference type="GO" id="GO:0032040">
    <property type="term" value="C:small-subunit processome"/>
    <property type="evidence" value="ECO:0007669"/>
    <property type="project" value="TreeGrafter"/>
</dbReference>
<accession>A0A1L0BMR3</accession>
<feature type="region of interest" description="Disordered" evidence="4">
    <location>
        <begin position="262"/>
        <end position="358"/>
    </location>
</feature>
<dbReference type="PANTHER" id="PTHR13237:SF8">
    <property type="entry name" value="SOMETHING ABOUT SILENCING PROTEIN 10"/>
    <property type="match status" value="1"/>
</dbReference>
<dbReference type="GO" id="GO:0000462">
    <property type="term" value="P:maturation of SSU-rRNA from tricistronic rRNA transcript (SSU-rRNA, 5.8S rRNA, LSU-rRNA)"/>
    <property type="evidence" value="ECO:0007669"/>
    <property type="project" value="TreeGrafter"/>
</dbReference>
<sequence>MSRQEDLSDNELDAFDASREKVLLEEAGNYLSRSHNSGEEDSDEEVMGLKYQNQQSEEEEDDEEEEEDSQEEGEVEEDDDDEEGGWGSKKNYYGGDDVSDNEDADAMAEEALRQQKKHLQELDMDDFVDEDMMDDWKKTAEDYDNADDKITGPVVTEEAVDLDSLDDDEKAKYLAGSFPEFVPLLKEFKKLAPKLEEFKTVPHNPVIDVKIVALTAYLSSISSYFAVFVDKLRGQDHFSMKESPVMESILSSREVWRQAGELNYNADETDNIEVDGGVDDDEMEAQSDDEDLQERLQTDSEEEEDDESEEEEEEDEDKEIKIDLSTKRTIRKGGKPVVTGDFAETSAPDGVDKEEKERRKKTLRFYTSKIDQSANKAARNEKFTGDLDLPYRERLFERQQRLIEEARKKGLGLDKAQLGEDLDNNDFNSDDEKIASQINEDAEDYYENIKQGKKEKKEARRAAHEAAKKAARDGSLAELQERVGDDGKRALNFQILKNKGLTPNRRNDNRNARVKKRKRYEQAKKKLKSVRQVYDDKNRGPYLGEKTGIKKGLSRSVKLI</sequence>
<feature type="compositionally biased region" description="Acidic residues" evidence="4">
    <location>
        <begin position="299"/>
        <end position="317"/>
    </location>
</feature>
<organism evidence="6 7">
    <name type="scientific">Sungouiella intermedia</name>
    <dbReference type="NCBI Taxonomy" id="45354"/>
    <lineage>
        <taxon>Eukaryota</taxon>
        <taxon>Fungi</taxon>
        <taxon>Dikarya</taxon>
        <taxon>Ascomycota</taxon>
        <taxon>Saccharomycotina</taxon>
        <taxon>Pichiomycetes</taxon>
        <taxon>Metschnikowiaceae</taxon>
        <taxon>Sungouiella</taxon>
    </lineage>
</organism>
<evidence type="ECO:0000313" key="7">
    <source>
        <dbReference type="Proteomes" id="UP000182259"/>
    </source>
</evidence>
<feature type="compositionally biased region" description="Acidic residues" evidence="4">
    <location>
        <begin position="56"/>
        <end position="84"/>
    </location>
</feature>
<dbReference type="AlphaFoldDB" id="A0A1L0BMR3"/>
<reference evidence="6 7" key="1">
    <citation type="submission" date="2016-10" db="EMBL/GenBank/DDBJ databases">
        <authorList>
            <person name="de Groot N.N."/>
        </authorList>
    </citation>
    <scope>NUCLEOTIDE SEQUENCE [LARGE SCALE GENOMIC DNA]</scope>
    <source>
        <strain evidence="6 7">PYCC 4715</strain>
    </source>
</reference>
<comment type="subcellular location">
    <subcellularLocation>
        <location evidence="1">Nucleus</location>
    </subcellularLocation>
</comment>
<feature type="region of interest" description="Disordered" evidence="4">
    <location>
        <begin position="28"/>
        <end position="124"/>
    </location>
</feature>
<feature type="compositionally biased region" description="Basic and acidic residues" evidence="4">
    <location>
        <begin position="451"/>
        <end position="472"/>
    </location>
</feature>
<feature type="compositionally biased region" description="Basic and acidic residues" evidence="4">
    <location>
        <begin position="110"/>
        <end position="121"/>
    </location>
</feature>
<feature type="region of interest" description="Disordered" evidence="4">
    <location>
        <begin position="451"/>
        <end position="475"/>
    </location>
</feature>
<evidence type="ECO:0000256" key="4">
    <source>
        <dbReference type="SAM" id="MobiDB-lite"/>
    </source>
</evidence>
<feature type="compositionally biased region" description="Acidic residues" evidence="4">
    <location>
        <begin position="97"/>
        <end position="108"/>
    </location>
</feature>
<evidence type="ECO:0000256" key="3">
    <source>
        <dbReference type="ARBA" id="ARBA00023242"/>
    </source>
</evidence>
<dbReference type="Proteomes" id="UP000182259">
    <property type="component" value="Chromosome II"/>
</dbReference>
<evidence type="ECO:0000313" key="6">
    <source>
        <dbReference type="EMBL" id="SGZ51450.1"/>
    </source>
</evidence>
<dbReference type="Pfam" id="PF09368">
    <property type="entry name" value="Sas10"/>
    <property type="match status" value="1"/>
</dbReference>
<evidence type="ECO:0000256" key="2">
    <source>
        <dbReference type="ARBA" id="ARBA00010979"/>
    </source>
</evidence>
<feature type="domain" description="Sas10 C-terminal" evidence="5">
    <location>
        <begin position="486"/>
        <end position="559"/>
    </location>
</feature>
<comment type="similarity">
    <text evidence="2">Belongs to the SAS10 family.</text>
</comment>
<evidence type="ECO:0000259" key="5">
    <source>
        <dbReference type="Pfam" id="PF09368"/>
    </source>
</evidence>
<dbReference type="EMBL" id="LT635765">
    <property type="protein sequence ID" value="SGZ51450.1"/>
    <property type="molecule type" value="Genomic_DNA"/>
</dbReference>
<feature type="region of interest" description="Disordered" evidence="4">
    <location>
        <begin position="494"/>
        <end position="548"/>
    </location>
</feature>
<dbReference type="InterPro" id="IPR018972">
    <property type="entry name" value="Sas10_C_dom"/>
</dbReference>
<proteinExistence type="inferred from homology"/>
<evidence type="ECO:0000256" key="1">
    <source>
        <dbReference type="ARBA" id="ARBA00004123"/>
    </source>
</evidence>
<protein>
    <submittedName>
        <fullName evidence="6">CIC11C00000003728</fullName>
    </submittedName>
</protein>